<proteinExistence type="predicted"/>
<dbReference type="KEGG" id="gms:SOIL9_55680"/>
<protein>
    <submittedName>
        <fullName evidence="1">Uncharacterized protein</fullName>
    </submittedName>
</protein>
<evidence type="ECO:0000313" key="2">
    <source>
        <dbReference type="Proteomes" id="UP000464178"/>
    </source>
</evidence>
<organism evidence="1 2">
    <name type="scientific">Gemmata massiliana</name>
    <dbReference type="NCBI Taxonomy" id="1210884"/>
    <lineage>
        <taxon>Bacteria</taxon>
        <taxon>Pseudomonadati</taxon>
        <taxon>Planctomycetota</taxon>
        <taxon>Planctomycetia</taxon>
        <taxon>Gemmatales</taxon>
        <taxon>Gemmataceae</taxon>
        <taxon>Gemmata</taxon>
    </lineage>
</organism>
<dbReference type="AlphaFoldDB" id="A0A6P2CUV9"/>
<evidence type="ECO:0000313" key="1">
    <source>
        <dbReference type="EMBL" id="VTR92146.1"/>
    </source>
</evidence>
<sequence length="342" mass="35082">MATVAGGGQPLSVTLSTTGNAVSFRFEAPDTRNVLSIWVNWATVTAAGTVQLRIETDNGSGKPSGTLYDSNAVKNFAPVAGWQQITFDTAPTAGLVAGSLYHVVLLTTAPGTAHVLRGYWASGAYPVNCLTASDGTTRANFAENSNSIPVCTVVFDGNAEESVGFASFLGGSAFSVYGTRAFGAKVIVPTGVTLSVVGGVAEGPLRNGTPDDLRFRILNSSGVVVSGASVTLKKDGLTSASGRRVVGRFPSPVSLSAGTYRAIWDQAGNTSTSGNNWSFYSATHRTTALAPSYFTLTTTTDVTAGTPTWVDTPADVPTIGLQLNNLSGSGGGVSGARIFSGF</sequence>
<dbReference type="Proteomes" id="UP000464178">
    <property type="component" value="Chromosome"/>
</dbReference>
<dbReference type="EMBL" id="LR593886">
    <property type="protein sequence ID" value="VTR92146.1"/>
    <property type="molecule type" value="Genomic_DNA"/>
</dbReference>
<gene>
    <name evidence="1" type="ORF">SOIL9_55680</name>
</gene>
<name>A0A6P2CUV9_9BACT</name>
<reference evidence="1 2" key="1">
    <citation type="submission" date="2019-05" db="EMBL/GenBank/DDBJ databases">
        <authorList>
            <consortium name="Science for Life Laboratories"/>
        </authorList>
    </citation>
    <scope>NUCLEOTIDE SEQUENCE [LARGE SCALE GENOMIC DNA]</scope>
    <source>
        <strain evidence="1">Soil9</strain>
    </source>
</reference>
<accession>A0A6P2CUV9</accession>
<keyword evidence="2" id="KW-1185">Reference proteome</keyword>